<proteinExistence type="predicted"/>
<gene>
    <name evidence="1" type="ORF">PV399_22210</name>
</gene>
<comment type="caution">
    <text evidence="1">The sequence shown here is derived from an EMBL/GenBank/DDBJ whole genome shotgun (WGS) entry which is preliminary data.</text>
</comment>
<dbReference type="EMBL" id="JARAWC010000015">
    <property type="protein sequence ID" value="MDX2962402.1"/>
    <property type="molecule type" value="Genomic_DNA"/>
</dbReference>
<reference evidence="1" key="1">
    <citation type="journal article" date="2023" name="Microb. Genom.">
        <title>Mesoterricola silvestris gen. nov., sp. nov., Mesoterricola sediminis sp. nov., Geothrix oryzae sp. nov., Geothrix edaphica sp. nov., Geothrix rubra sp. nov., and Geothrix limicola sp. nov., six novel members of Acidobacteriota isolated from soils.</title>
        <authorList>
            <person name="Weisberg A.J."/>
            <person name="Pearce E."/>
            <person name="Kramer C.G."/>
            <person name="Chang J.H."/>
            <person name="Clarke C.R."/>
        </authorList>
    </citation>
    <scope>NUCLEOTIDE SEQUENCE</scope>
    <source>
        <strain evidence="1">NRRL_B-16521</strain>
    </source>
</reference>
<protein>
    <submittedName>
        <fullName evidence="1">Uncharacterized protein</fullName>
    </submittedName>
</protein>
<name>A0AAP6EGS8_9ACTN</name>
<dbReference type="Proteomes" id="UP001282288">
    <property type="component" value="Unassembled WGS sequence"/>
</dbReference>
<evidence type="ECO:0000313" key="2">
    <source>
        <dbReference type="Proteomes" id="UP001282288"/>
    </source>
</evidence>
<sequence>MPQTAQTPGLLQRIARLESEIAALRRAGWERDEMPFYPTSLHGLAYEDATAFTTLWEGILSPRTATLALGLVFIGDQVGTTNTGGAWQVLFNDTTVVASGSVPATFSFSFASLSLDLTPYRAARQLKVQINVRRTSGATTGGKFGTGGCIGGAPTYARLI</sequence>
<organism evidence="1 2">
    <name type="scientific">Streptomyces acidiscabies</name>
    <dbReference type="NCBI Taxonomy" id="42234"/>
    <lineage>
        <taxon>Bacteria</taxon>
        <taxon>Bacillati</taxon>
        <taxon>Actinomycetota</taxon>
        <taxon>Actinomycetes</taxon>
        <taxon>Kitasatosporales</taxon>
        <taxon>Streptomycetaceae</taxon>
        <taxon>Streptomyces</taxon>
    </lineage>
</organism>
<dbReference type="GeneID" id="69804801"/>
<dbReference type="RefSeq" id="WP_010353424.1">
    <property type="nucleotide sequence ID" value="NZ_JAGJBY010000001.1"/>
</dbReference>
<accession>A0AAP6EGS8</accession>
<evidence type="ECO:0000313" key="1">
    <source>
        <dbReference type="EMBL" id="MDX2962402.1"/>
    </source>
</evidence>
<dbReference type="AlphaFoldDB" id="A0AAP6EGS8"/>